<reference evidence="2 3" key="1">
    <citation type="submission" date="2009-01" db="EMBL/GenBank/DDBJ databases">
        <authorList>
            <person name="Qin X."/>
            <person name="Bachman B."/>
            <person name="Battles P."/>
            <person name="Bell A."/>
            <person name="Bess C."/>
            <person name="Bickham C."/>
            <person name="Chaboub L."/>
            <person name="Chen D."/>
            <person name="Coyle M."/>
            <person name="Deiros D.R."/>
            <person name="Dinh H."/>
            <person name="Forbes L."/>
            <person name="Fowler G."/>
            <person name="Francisco L."/>
            <person name="Fu Q."/>
            <person name="Gubbala S."/>
            <person name="Hale W."/>
            <person name="Han Y."/>
            <person name="Hemphill L."/>
            <person name="Highlander S.K."/>
            <person name="Hirani K."/>
            <person name="Hogues M."/>
            <person name="Jackson L."/>
            <person name="Jakkamsetti A."/>
            <person name="Javaid M."/>
            <person name="Jiang H."/>
            <person name="Korchina V."/>
            <person name="Kovar C."/>
            <person name="Lara F."/>
            <person name="Lee S."/>
            <person name="Mata R."/>
            <person name="Mathew T."/>
            <person name="Moen C."/>
            <person name="Morales K."/>
            <person name="Munidasa M."/>
            <person name="Nazareth L."/>
            <person name="Ngo R."/>
            <person name="Nguyen L."/>
            <person name="Okwuonu G."/>
            <person name="Ongeri F."/>
            <person name="Patil S."/>
            <person name="Petrosino J."/>
            <person name="Pham C."/>
            <person name="Pham P."/>
            <person name="Pu L.-L."/>
            <person name="Puazo M."/>
            <person name="Raj R."/>
            <person name="Reid J."/>
            <person name="Rouhana J."/>
            <person name="Saada N."/>
            <person name="Shang Y."/>
            <person name="Simmons D."/>
            <person name="Thornton R."/>
            <person name="Warren J."/>
            <person name="Weissenberger G."/>
            <person name="Zhang J."/>
            <person name="Zhang L."/>
            <person name="Zhou C."/>
            <person name="Zhu D."/>
            <person name="Muzny D."/>
            <person name="Worley K."/>
            <person name="Gibbs R."/>
        </authorList>
    </citation>
    <scope>NUCLEOTIDE SEQUENCE [LARGE SCALE GENOMIC DNA]</scope>
    <source>
        <strain evidence="2 3">ATCC 51866</strain>
    </source>
</reference>
<keyword evidence="3" id="KW-1185">Reference proteome</keyword>
<dbReference type="Proteomes" id="UP000006237">
    <property type="component" value="Unassembled WGS sequence"/>
</dbReference>
<protein>
    <recommendedName>
        <fullName evidence="4">ABC transporter permease</fullName>
    </recommendedName>
</protein>
<feature type="non-terminal residue" evidence="2">
    <location>
        <position position="71"/>
    </location>
</feature>
<evidence type="ECO:0000256" key="1">
    <source>
        <dbReference type="SAM" id="Phobius"/>
    </source>
</evidence>
<dbReference type="EMBL" id="ACHF01000049">
    <property type="protein sequence ID" value="EEI62851.1"/>
    <property type="molecule type" value="Genomic_DNA"/>
</dbReference>
<evidence type="ECO:0000313" key="2">
    <source>
        <dbReference type="EMBL" id="EEI62851.1"/>
    </source>
</evidence>
<evidence type="ECO:0008006" key="4">
    <source>
        <dbReference type="Google" id="ProtNLM"/>
    </source>
</evidence>
<proteinExistence type="predicted"/>
<keyword evidence="1" id="KW-1133">Transmembrane helix</keyword>
<keyword evidence="1" id="KW-0472">Membrane</keyword>
<organism evidence="2 3">
    <name type="scientific">Corynebacterium glucuronolyticum ATCC 51866</name>
    <dbReference type="NCBI Taxonomy" id="548478"/>
    <lineage>
        <taxon>Bacteria</taxon>
        <taxon>Bacillati</taxon>
        <taxon>Actinomycetota</taxon>
        <taxon>Actinomycetes</taxon>
        <taxon>Mycobacteriales</taxon>
        <taxon>Corynebacteriaceae</taxon>
        <taxon>Corynebacterium</taxon>
    </lineage>
</organism>
<accession>A0ABP2DWI4</accession>
<evidence type="ECO:0000313" key="3">
    <source>
        <dbReference type="Proteomes" id="UP000006237"/>
    </source>
</evidence>
<sequence length="71" mass="7717">FAPLQRRLVPRIGGRRNLAALITLLLVLLLVILPLVVISGSLVREGANLYQSIKSGQINFGAYFQQAMAAL</sequence>
<comment type="caution">
    <text evidence="2">The sequence shown here is derived from an EMBL/GenBank/DDBJ whole genome shotgun (WGS) entry which is preliminary data.</text>
</comment>
<name>A0ABP2DWI4_9CORY</name>
<feature type="non-terminal residue" evidence="2">
    <location>
        <position position="1"/>
    </location>
</feature>
<dbReference type="RefSeq" id="WP_005396712.1">
    <property type="nucleotide sequence ID" value="NZ_GG667124.1"/>
</dbReference>
<feature type="transmembrane region" description="Helical" evidence="1">
    <location>
        <begin position="21"/>
        <end position="43"/>
    </location>
</feature>
<gene>
    <name evidence="2" type="ORF">HMPREF0293_1662</name>
</gene>
<keyword evidence="1" id="KW-0812">Transmembrane</keyword>